<protein>
    <submittedName>
        <fullName evidence="2">Uncharacterized protein</fullName>
    </submittedName>
</protein>
<sequence>MAAIGVRQAVEKFVRGRLLVGSRAGRHRFRTYEDGGSVTLFRVVPAGPYAWWGVDVGDDYAALVERANADEDGCPTVPFSHPCLFDEIQRFVNRELPVDACASYTRIRKELLKLSRAGRLNIRQYYLDLAGNRHTRLGGGGASHCNLVVELKTGELREVEVSAEGVVLRRFISVPLPSEIIGHGLDTPAIIAERVLYTGAVDRAEYTALREAELAERAEVAQPSRSKTKKPSPGKQKPDARGATP</sequence>
<evidence type="ECO:0000256" key="1">
    <source>
        <dbReference type="SAM" id="MobiDB-lite"/>
    </source>
</evidence>
<feature type="region of interest" description="Disordered" evidence="1">
    <location>
        <begin position="216"/>
        <end position="245"/>
    </location>
</feature>
<reference evidence="3" key="1">
    <citation type="submission" date="2016-12" db="EMBL/GenBank/DDBJ databases">
        <title>Comparative genomics of four Isosphaeraceae planctomycetes: a common pool of plasmids and glycoside hydrolase genes.</title>
        <authorList>
            <person name="Ivanova A."/>
        </authorList>
    </citation>
    <scope>NUCLEOTIDE SEQUENCE [LARGE SCALE GENOMIC DNA]</scope>
    <source>
        <strain evidence="3">PX4</strain>
    </source>
</reference>
<dbReference type="STRING" id="1387353.BSF38_05088"/>
<dbReference type="EMBL" id="CP019082">
    <property type="protein sequence ID" value="APW63516.1"/>
    <property type="molecule type" value="Genomic_DNA"/>
</dbReference>
<accession>A0A1U7CX89</accession>
<proteinExistence type="predicted"/>
<dbReference type="KEGG" id="pbor:BSF38_05088"/>
<organism evidence="2 3">
    <name type="scientific">Paludisphaera borealis</name>
    <dbReference type="NCBI Taxonomy" id="1387353"/>
    <lineage>
        <taxon>Bacteria</taxon>
        <taxon>Pseudomonadati</taxon>
        <taxon>Planctomycetota</taxon>
        <taxon>Planctomycetia</taxon>
        <taxon>Isosphaerales</taxon>
        <taxon>Isosphaeraceae</taxon>
        <taxon>Paludisphaera</taxon>
    </lineage>
</organism>
<dbReference type="Proteomes" id="UP000186309">
    <property type="component" value="Chromosome"/>
</dbReference>
<evidence type="ECO:0000313" key="3">
    <source>
        <dbReference type="Proteomes" id="UP000186309"/>
    </source>
</evidence>
<evidence type="ECO:0000313" key="2">
    <source>
        <dbReference type="EMBL" id="APW63516.1"/>
    </source>
</evidence>
<dbReference type="RefSeq" id="WP_076349851.1">
    <property type="nucleotide sequence ID" value="NZ_CP019082.1"/>
</dbReference>
<gene>
    <name evidence="2" type="ORF">BSF38_05088</name>
</gene>
<dbReference type="AlphaFoldDB" id="A0A1U7CX89"/>
<name>A0A1U7CX89_9BACT</name>
<keyword evidence="3" id="KW-1185">Reference proteome</keyword>
<feature type="compositionally biased region" description="Basic and acidic residues" evidence="1">
    <location>
        <begin position="236"/>
        <end position="245"/>
    </location>
</feature>